<sequence length="894" mass="100713">MRRNLRTRAILISSIAIMIFSIAIGAFIYYFASDAIVENISESLTEIAMLGSKAVESSLKGSLEVIETIAAEEPIKDPNVSAEDKIKLLINEAKRKGFARMSIADASGNSVTTDGVRLYVGDREYFKLAIKGIKNVSDPITSRVDGTLIITFAVPIANGEDIIGVLYSTQNVEVLSQITDGIKLGTLGRSYIIDGMGTTIAHERRDQVSNRVNVILDWKELGFDESMHDFFINMQRNEKGAGQYIFDGQKTYAGYAKIPDTHWYFGISAPKTQVFKSIDQIYFFVGFLLLLIIVIFSAAQFYIRILRKNLATEKSIADAAIEAANLIIIGMDREGTIFEFNRYAEIKLGYKKEDIAGDLKLEDIINPDAAPSYDKLMEHIKSGKSLNSLELSLKNKAGDELYLLWNLNLMPDHEDEYFEIVGMNISERVKIEKDLIESHEELTSLYEELYASEETLREQYEELSEKEKSIHKLAYYDPLTGLSNRINLEVSFNGSVLNKDVKAALLYMDLDNFKFVNDTFGHSLGDELLVKVAENIKETVKEGYIAARLGGDEFMILITDYEDLEEIELFADRLLKNFEPNFHIGNTSINISTSIGIALYPDNGRDFKELLKCADIAMYAAKEAGRRNYIFFDKNMNDIIVRKMKIQNSMKKAMENNEFSLHYQPQYEIASNRIRAFEALLRWNSPEHGFVSPADFIGIAESSGLIVPLGEWVLNEACDFIKHVIDMGHENISISVNVSVIQLMQEDFLSMVDGVLKNKGLKPSYLELEITESVLIENIDLNMKKIKELRELGVKISLDDFGTGYSSLTYLRELPIDVLKIDKSFIDNILSTGEKSGLAGSIISLAHDLGLEVVAEGVENEEQLKYLEWYNCDVVQGYLFSRPLPGEKAMKLIP</sequence>
<dbReference type="PROSITE" id="PS50887">
    <property type="entry name" value="GGDEF"/>
    <property type="match status" value="1"/>
</dbReference>
<evidence type="ECO:0000259" key="9">
    <source>
        <dbReference type="PROSITE" id="PS50887"/>
    </source>
</evidence>
<protein>
    <submittedName>
        <fullName evidence="10">EAL domain-containing protein</fullName>
    </submittedName>
</protein>
<evidence type="ECO:0000256" key="2">
    <source>
        <dbReference type="ARBA" id="ARBA00022475"/>
    </source>
</evidence>
<dbReference type="SUPFAM" id="SSF55785">
    <property type="entry name" value="PYP-like sensor domain (PAS domain)"/>
    <property type="match status" value="1"/>
</dbReference>
<feature type="transmembrane region" description="Helical" evidence="6">
    <location>
        <begin position="281"/>
        <end position="303"/>
    </location>
</feature>
<dbReference type="NCBIfam" id="TIGR00254">
    <property type="entry name" value="GGDEF"/>
    <property type="match status" value="1"/>
</dbReference>
<dbReference type="InterPro" id="IPR035965">
    <property type="entry name" value="PAS-like_dom_sf"/>
</dbReference>
<dbReference type="NCBIfam" id="TIGR00229">
    <property type="entry name" value="sensory_box"/>
    <property type="match status" value="1"/>
</dbReference>
<keyword evidence="3 6" id="KW-0812">Transmembrane</keyword>
<dbReference type="Pfam" id="PF00989">
    <property type="entry name" value="PAS"/>
    <property type="match status" value="1"/>
</dbReference>
<dbReference type="CDD" id="cd01948">
    <property type="entry name" value="EAL"/>
    <property type="match status" value="1"/>
</dbReference>
<evidence type="ECO:0000256" key="3">
    <source>
        <dbReference type="ARBA" id="ARBA00022692"/>
    </source>
</evidence>
<keyword evidence="11" id="KW-1185">Reference proteome</keyword>
<dbReference type="CDD" id="cd12912">
    <property type="entry name" value="PDC2_MCP_like"/>
    <property type="match status" value="1"/>
</dbReference>
<accession>A0ABT1NJD9</accession>
<dbReference type="Gene3D" id="3.30.70.270">
    <property type="match status" value="1"/>
</dbReference>
<dbReference type="InterPro" id="IPR000014">
    <property type="entry name" value="PAS"/>
</dbReference>
<dbReference type="CDD" id="cd12914">
    <property type="entry name" value="PDC1_DGC_like"/>
    <property type="match status" value="1"/>
</dbReference>
<comment type="subcellular location">
    <subcellularLocation>
        <location evidence="1">Cell membrane</location>
        <topology evidence="1">Multi-pass membrane protein</topology>
    </subcellularLocation>
</comment>
<dbReference type="RefSeq" id="WP_255228837.1">
    <property type="nucleotide sequence ID" value="NZ_JAJEKE010000020.1"/>
</dbReference>
<evidence type="ECO:0000256" key="1">
    <source>
        <dbReference type="ARBA" id="ARBA00004651"/>
    </source>
</evidence>
<dbReference type="InterPro" id="IPR035919">
    <property type="entry name" value="EAL_sf"/>
</dbReference>
<evidence type="ECO:0000259" key="7">
    <source>
        <dbReference type="PROSITE" id="PS50112"/>
    </source>
</evidence>
<keyword evidence="5 6" id="KW-0472">Membrane</keyword>
<dbReference type="SMART" id="SM00052">
    <property type="entry name" value="EAL"/>
    <property type="match status" value="1"/>
</dbReference>
<dbReference type="Pfam" id="PF02743">
    <property type="entry name" value="dCache_1"/>
    <property type="match status" value="1"/>
</dbReference>
<dbReference type="InterPro" id="IPR029787">
    <property type="entry name" value="Nucleotide_cyclase"/>
</dbReference>
<dbReference type="Pfam" id="PF00563">
    <property type="entry name" value="EAL"/>
    <property type="match status" value="1"/>
</dbReference>
<dbReference type="SMART" id="SM00267">
    <property type="entry name" value="GGDEF"/>
    <property type="match status" value="1"/>
</dbReference>
<dbReference type="InterPro" id="IPR013767">
    <property type="entry name" value="PAS_fold"/>
</dbReference>
<dbReference type="SUPFAM" id="SSF141868">
    <property type="entry name" value="EAL domain-like"/>
    <property type="match status" value="1"/>
</dbReference>
<evidence type="ECO:0000256" key="6">
    <source>
        <dbReference type="SAM" id="Phobius"/>
    </source>
</evidence>
<proteinExistence type="predicted"/>
<name>A0ABT1NJD9_9FIRM</name>
<comment type="caution">
    <text evidence="10">The sequence shown here is derived from an EMBL/GenBank/DDBJ whole genome shotgun (WGS) entry which is preliminary data.</text>
</comment>
<dbReference type="Pfam" id="PF00990">
    <property type="entry name" value="GGDEF"/>
    <property type="match status" value="1"/>
</dbReference>
<dbReference type="EMBL" id="JAJEKE010000020">
    <property type="protein sequence ID" value="MCQ1531311.1"/>
    <property type="molecule type" value="Genomic_DNA"/>
</dbReference>
<evidence type="ECO:0000256" key="4">
    <source>
        <dbReference type="ARBA" id="ARBA00022989"/>
    </source>
</evidence>
<dbReference type="InterPro" id="IPR000160">
    <property type="entry name" value="GGDEF_dom"/>
</dbReference>
<dbReference type="InterPro" id="IPR052155">
    <property type="entry name" value="Biofilm_reg_signaling"/>
</dbReference>
<dbReference type="InterPro" id="IPR043128">
    <property type="entry name" value="Rev_trsase/Diguanyl_cyclase"/>
</dbReference>
<organism evidence="10 11">
    <name type="scientific">Lutispora saccharofermentans</name>
    <dbReference type="NCBI Taxonomy" id="3024236"/>
    <lineage>
        <taxon>Bacteria</taxon>
        <taxon>Bacillati</taxon>
        <taxon>Bacillota</taxon>
        <taxon>Clostridia</taxon>
        <taxon>Lutisporales</taxon>
        <taxon>Lutisporaceae</taxon>
        <taxon>Lutispora</taxon>
    </lineage>
</organism>
<dbReference type="Gene3D" id="3.30.450.20">
    <property type="entry name" value="PAS domain"/>
    <property type="match status" value="2"/>
</dbReference>
<feature type="domain" description="GGDEF" evidence="9">
    <location>
        <begin position="501"/>
        <end position="634"/>
    </location>
</feature>
<evidence type="ECO:0000256" key="5">
    <source>
        <dbReference type="ARBA" id="ARBA00023136"/>
    </source>
</evidence>
<dbReference type="InterPro" id="IPR033479">
    <property type="entry name" value="dCache_1"/>
</dbReference>
<keyword evidence="2" id="KW-1003">Cell membrane</keyword>
<dbReference type="InterPro" id="IPR001633">
    <property type="entry name" value="EAL_dom"/>
</dbReference>
<evidence type="ECO:0000259" key="8">
    <source>
        <dbReference type="PROSITE" id="PS50883"/>
    </source>
</evidence>
<reference evidence="10 11" key="1">
    <citation type="submission" date="2021-10" db="EMBL/GenBank/DDBJ databases">
        <title>Lutispora strain m25 sp. nov., a thermophilic, non-spore-forming bacterium isolated from a lab-scale methanogenic bioreactor digesting anaerobic sludge.</title>
        <authorList>
            <person name="El Houari A."/>
            <person name="Mcdonald J."/>
        </authorList>
    </citation>
    <scope>NUCLEOTIDE SEQUENCE [LARGE SCALE GENOMIC DNA]</scope>
    <source>
        <strain evidence="11">m25</strain>
    </source>
</reference>
<dbReference type="CDD" id="cd01949">
    <property type="entry name" value="GGDEF"/>
    <property type="match status" value="1"/>
</dbReference>
<evidence type="ECO:0000313" key="11">
    <source>
        <dbReference type="Proteomes" id="UP001651880"/>
    </source>
</evidence>
<dbReference type="Proteomes" id="UP001651880">
    <property type="component" value="Unassembled WGS sequence"/>
</dbReference>
<feature type="transmembrane region" description="Helical" evidence="6">
    <location>
        <begin position="9"/>
        <end position="32"/>
    </location>
</feature>
<dbReference type="CDD" id="cd00130">
    <property type="entry name" value="PAS"/>
    <property type="match status" value="1"/>
</dbReference>
<keyword evidence="4 6" id="KW-1133">Transmembrane helix</keyword>
<dbReference type="SUPFAM" id="SSF55073">
    <property type="entry name" value="Nucleotide cyclase"/>
    <property type="match status" value="1"/>
</dbReference>
<dbReference type="Gene3D" id="3.20.20.450">
    <property type="entry name" value="EAL domain"/>
    <property type="match status" value="1"/>
</dbReference>
<evidence type="ECO:0000313" key="10">
    <source>
        <dbReference type="EMBL" id="MCQ1531311.1"/>
    </source>
</evidence>
<dbReference type="PANTHER" id="PTHR44757:SF2">
    <property type="entry name" value="BIOFILM ARCHITECTURE MAINTENANCE PROTEIN MBAA"/>
    <property type="match status" value="1"/>
</dbReference>
<dbReference type="PANTHER" id="PTHR44757">
    <property type="entry name" value="DIGUANYLATE CYCLASE DGCP"/>
    <property type="match status" value="1"/>
</dbReference>
<gene>
    <name evidence="10" type="ORF">LJD61_17440</name>
</gene>
<feature type="domain" description="PAS" evidence="7">
    <location>
        <begin position="313"/>
        <end position="384"/>
    </location>
</feature>
<dbReference type="PROSITE" id="PS50112">
    <property type="entry name" value="PAS"/>
    <property type="match status" value="1"/>
</dbReference>
<dbReference type="PROSITE" id="PS50883">
    <property type="entry name" value="EAL"/>
    <property type="match status" value="1"/>
</dbReference>
<feature type="domain" description="EAL" evidence="8">
    <location>
        <begin position="643"/>
        <end position="894"/>
    </location>
</feature>